<evidence type="ECO:0000313" key="2">
    <source>
        <dbReference type="Proteomes" id="UP000198397"/>
    </source>
</evidence>
<protein>
    <submittedName>
        <fullName evidence="1">Uncharacterized protein</fullName>
    </submittedName>
</protein>
<sequence length="114" mass="12753">MAVVVTLECTEPECPTQTRTIEIPESDLKDALKSELNGADEVAKFLGLTELFDIGQADPETLWWLIRQLYIYYNMKQDIDNIIGGDSTKEPSPEDKLLCNSCGEPMTAGDIRIE</sequence>
<gene>
    <name evidence="1" type="ORF">SAMN06264855_12144</name>
</gene>
<proteinExistence type="predicted"/>
<reference evidence="1 2" key="1">
    <citation type="submission" date="2017-06" db="EMBL/GenBank/DDBJ databases">
        <authorList>
            <person name="Kim H.J."/>
            <person name="Triplett B.A."/>
        </authorList>
    </citation>
    <scope>NUCLEOTIDE SEQUENCE [LARGE SCALE GENOMIC DNA]</scope>
    <source>
        <strain evidence="1 2">DSM 8800</strain>
    </source>
</reference>
<name>A0A238XT97_HALVU</name>
<accession>A0A238XT97</accession>
<dbReference type="EMBL" id="FZNQ01000021">
    <property type="protein sequence ID" value="SNR61229.1"/>
    <property type="molecule type" value="Genomic_DNA"/>
</dbReference>
<dbReference type="Proteomes" id="UP000198397">
    <property type="component" value="Unassembled WGS sequence"/>
</dbReference>
<keyword evidence="2" id="KW-1185">Reference proteome</keyword>
<dbReference type="AlphaFoldDB" id="A0A238XT97"/>
<evidence type="ECO:0000313" key="1">
    <source>
        <dbReference type="EMBL" id="SNR61229.1"/>
    </source>
</evidence>
<organism evidence="1 2">
    <name type="scientific">Halorubrum vacuolatum</name>
    <name type="common">Natronobacterium vacuolatum</name>
    <dbReference type="NCBI Taxonomy" id="63740"/>
    <lineage>
        <taxon>Archaea</taxon>
        <taxon>Methanobacteriati</taxon>
        <taxon>Methanobacteriota</taxon>
        <taxon>Stenosarchaea group</taxon>
        <taxon>Halobacteria</taxon>
        <taxon>Halobacteriales</taxon>
        <taxon>Haloferacaceae</taxon>
        <taxon>Halorubrum</taxon>
    </lineage>
</organism>
<dbReference type="RefSeq" id="WP_143420436.1">
    <property type="nucleotide sequence ID" value="NZ_FZNQ01000021.1"/>
</dbReference>